<protein>
    <recommendedName>
        <fullName evidence="3">DUF1993 domain-containing protein</fullName>
    </recommendedName>
</protein>
<organism evidence="1 2">
    <name type="scientific">Gnomoniopsis smithogilvyi</name>
    <dbReference type="NCBI Taxonomy" id="1191159"/>
    <lineage>
        <taxon>Eukaryota</taxon>
        <taxon>Fungi</taxon>
        <taxon>Dikarya</taxon>
        <taxon>Ascomycota</taxon>
        <taxon>Pezizomycotina</taxon>
        <taxon>Sordariomycetes</taxon>
        <taxon>Sordariomycetidae</taxon>
        <taxon>Diaporthales</taxon>
        <taxon>Gnomoniaceae</taxon>
        <taxon>Gnomoniopsis</taxon>
    </lineage>
</organism>
<dbReference type="Gene3D" id="1.20.120.450">
    <property type="entry name" value="dinb family like domain"/>
    <property type="match status" value="1"/>
</dbReference>
<keyword evidence="2" id="KW-1185">Reference proteome</keyword>
<evidence type="ECO:0000313" key="1">
    <source>
        <dbReference type="EMBL" id="KAJ4387266.1"/>
    </source>
</evidence>
<dbReference type="EMBL" id="JAPEVB010000005">
    <property type="protein sequence ID" value="KAJ4387266.1"/>
    <property type="molecule type" value="Genomic_DNA"/>
</dbReference>
<dbReference type="Pfam" id="PF09351">
    <property type="entry name" value="DUF1993"/>
    <property type="match status" value="1"/>
</dbReference>
<dbReference type="PANTHER" id="PTHR36922">
    <property type="entry name" value="BLL2446 PROTEIN"/>
    <property type="match status" value="1"/>
</dbReference>
<accession>A0A9W8YLK5</accession>
<dbReference type="AlphaFoldDB" id="A0A9W8YLK5"/>
<dbReference type="SUPFAM" id="SSF109854">
    <property type="entry name" value="DinB/YfiT-like putative metalloenzymes"/>
    <property type="match status" value="1"/>
</dbReference>
<evidence type="ECO:0008006" key="3">
    <source>
        <dbReference type="Google" id="ProtNLM"/>
    </source>
</evidence>
<sequence>MTGYSLYNTYLVQWSAALTALDAILKKAEAHAKDNGIDVDVQYASAKIHEDMHPLTFQIHIVTSVITMPLNLLLGNAPQWEGDLKTFADLHARVKSAQDYITSLKPEDIDGKEDTVVKAPGPLASSYPDGLSAKAMCENFAIPNLYFHLVTAYDILRKEGVPLGKSDYLNPFLPKKN</sequence>
<gene>
    <name evidence="1" type="ORF">N0V93_007855</name>
</gene>
<dbReference type="OrthoDB" id="3724345at2759"/>
<dbReference type="PANTHER" id="PTHR36922:SF1">
    <property type="entry name" value="DUF1993 DOMAIN-CONTAINING PROTEIN"/>
    <property type="match status" value="1"/>
</dbReference>
<proteinExistence type="predicted"/>
<dbReference type="Proteomes" id="UP001140453">
    <property type="component" value="Unassembled WGS sequence"/>
</dbReference>
<reference evidence="1" key="1">
    <citation type="submission" date="2022-10" db="EMBL/GenBank/DDBJ databases">
        <title>Tapping the CABI collections for fungal endophytes: first genome assemblies for Collariella, Neodidymelliopsis, Ascochyta clinopodiicola, Didymella pomorum, Didymosphaeria variabile, Neocosmospora piperis and Neocucurbitaria cava.</title>
        <authorList>
            <person name="Hill R."/>
        </authorList>
    </citation>
    <scope>NUCLEOTIDE SEQUENCE</scope>
    <source>
        <strain evidence="1">IMI 355082</strain>
    </source>
</reference>
<name>A0A9W8YLK5_9PEZI</name>
<dbReference type="InterPro" id="IPR034660">
    <property type="entry name" value="DinB/YfiT-like"/>
</dbReference>
<dbReference type="InterPro" id="IPR018531">
    <property type="entry name" value="DUF1993"/>
</dbReference>
<comment type="caution">
    <text evidence="1">The sequence shown here is derived from an EMBL/GenBank/DDBJ whole genome shotgun (WGS) entry which is preliminary data.</text>
</comment>
<evidence type="ECO:0000313" key="2">
    <source>
        <dbReference type="Proteomes" id="UP001140453"/>
    </source>
</evidence>